<organism evidence="2 3">
    <name type="scientific">Kitasatospora albolonga</name>
    <dbReference type="NCBI Taxonomy" id="68173"/>
    <lineage>
        <taxon>Bacteria</taxon>
        <taxon>Bacillati</taxon>
        <taxon>Actinomycetota</taxon>
        <taxon>Actinomycetes</taxon>
        <taxon>Kitasatosporales</taxon>
        <taxon>Streptomycetaceae</taxon>
        <taxon>Kitasatospora</taxon>
    </lineage>
</organism>
<reference evidence="2 3" key="1">
    <citation type="submission" date="2017-04" db="EMBL/GenBank/DDBJ databases">
        <title>The complete genome sequence of Streptomyces albolongus YIM 101047, the producer of novel bafilomycins and novel odoriferous sesquiterpenoids.</title>
        <authorList>
            <person name="Yin M."/>
            <person name="Jiang Y."/>
        </authorList>
    </citation>
    <scope>NUCLEOTIDE SEQUENCE [LARGE SCALE GENOMIC DNA]</scope>
    <source>
        <strain evidence="2 3">YIM 101047</strain>
    </source>
</reference>
<proteinExistence type="predicted"/>
<dbReference type="Proteomes" id="UP000192251">
    <property type="component" value="Chromosome"/>
</dbReference>
<dbReference type="AlphaFoldDB" id="A0ABC8BTY4"/>
<feature type="compositionally biased region" description="Basic and acidic residues" evidence="1">
    <location>
        <begin position="37"/>
        <end position="65"/>
    </location>
</feature>
<protein>
    <submittedName>
        <fullName evidence="2">Uncharacterized protein</fullName>
    </submittedName>
</protein>
<dbReference type="EMBL" id="CP020563">
    <property type="protein sequence ID" value="ARF73527.1"/>
    <property type="molecule type" value="Genomic_DNA"/>
</dbReference>
<evidence type="ECO:0000256" key="1">
    <source>
        <dbReference type="SAM" id="MobiDB-lite"/>
    </source>
</evidence>
<evidence type="ECO:0000313" key="3">
    <source>
        <dbReference type="Proteomes" id="UP000192251"/>
    </source>
</evidence>
<feature type="region of interest" description="Disordered" evidence="1">
    <location>
        <begin position="16"/>
        <end position="74"/>
    </location>
</feature>
<evidence type="ECO:0000313" key="2">
    <source>
        <dbReference type="EMBL" id="ARF73527.1"/>
    </source>
</evidence>
<sequence>MVNRFSLKALRAMVPSFGKLRSGTSSERPDASGQYRGPDDRSQSDTMRRLRPLVADENRRAREGRWSPPPADSI</sequence>
<gene>
    <name evidence="2" type="ORF">B7C62_15575</name>
</gene>
<accession>A0ABC8BTY4</accession>
<keyword evidence="3" id="KW-1185">Reference proteome</keyword>
<dbReference type="KEGG" id="kab:B7C62_15575"/>
<name>A0ABC8BTY4_9ACTN</name>